<evidence type="ECO:0000256" key="1">
    <source>
        <dbReference type="SAM" id="MobiDB-lite"/>
    </source>
</evidence>
<evidence type="ECO:0000313" key="3">
    <source>
        <dbReference type="Proteomes" id="UP000262583"/>
    </source>
</evidence>
<dbReference type="KEGG" id="schv:BRCON_0476"/>
<evidence type="ECO:0000313" key="2">
    <source>
        <dbReference type="EMBL" id="AXA35253.1"/>
    </source>
</evidence>
<dbReference type="Proteomes" id="UP000262583">
    <property type="component" value="Chromosome"/>
</dbReference>
<proteinExistence type="predicted"/>
<accession>A0A2Z4Y410</accession>
<dbReference type="EMBL" id="CP030759">
    <property type="protein sequence ID" value="AXA35253.1"/>
    <property type="molecule type" value="Genomic_DNA"/>
</dbReference>
<organism evidence="2 3">
    <name type="scientific">Sumerlaea chitinivorans</name>
    <dbReference type="NCBI Taxonomy" id="2250252"/>
    <lineage>
        <taxon>Bacteria</taxon>
        <taxon>Candidatus Sumerlaeota</taxon>
        <taxon>Candidatus Sumerlaeia</taxon>
        <taxon>Candidatus Sumerlaeales</taxon>
        <taxon>Candidatus Sumerlaeaceae</taxon>
        <taxon>Candidatus Sumerlaea</taxon>
    </lineage>
</organism>
<gene>
    <name evidence="2" type="ORF">BRCON_0476</name>
</gene>
<reference evidence="2 3" key="1">
    <citation type="submission" date="2018-05" db="EMBL/GenBank/DDBJ databases">
        <title>A metagenomic window into the 2 km-deep terrestrial subsurface aquifer revealed taxonomically and functionally diverse microbial community comprising novel uncultured bacterial lineages.</title>
        <authorList>
            <person name="Kadnikov V.V."/>
            <person name="Mardanov A.V."/>
            <person name="Beletsky A.V."/>
            <person name="Banks D."/>
            <person name="Pimenov N.V."/>
            <person name="Frank Y.A."/>
            <person name="Karnachuk O.V."/>
            <person name="Ravin N.V."/>
        </authorList>
    </citation>
    <scope>NUCLEOTIDE SEQUENCE [LARGE SCALE GENOMIC DNA]</scope>
    <source>
        <strain evidence="2">BY</strain>
    </source>
</reference>
<name>A0A2Z4Y410_SUMC1</name>
<feature type="region of interest" description="Disordered" evidence="1">
    <location>
        <begin position="1"/>
        <end position="22"/>
    </location>
</feature>
<sequence length="87" mass="10318">MPKNPKPFDDEDEEDQTEDRGHCRDCVYYDVDREEDEEISDETLAPCIHPDLEEYELIVSGDSGCNLFEAYEEELEDEEEEDEEDEY</sequence>
<protein>
    <submittedName>
        <fullName evidence="2">Uncharacterized protein</fullName>
    </submittedName>
</protein>
<dbReference type="AlphaFoldDB" id="A0A2Z4Y410"/>